<feature type="transmembrane region" description="Helical" evidence="6">
    <location>
        <begin position="147"/>
        <end position="165"/>
    </location>
</feature>
<feature type="transmembrane region" description="Helical" evidence="6">
    <location>
        <begin position="171"/>
        <end position="190"/>
    </location>
</feature>
<keyword evidence="2" id="KW-1003">Cell membrane</keyword>
<feature type="transmembrane region" description="Helical" evidence="6">
    <location>
        <begin position="343"/>
        <end position="367"/>
    </location>
</feature>
<keyword evidence="3 6" id="KW-0812">Transmembrane</keyword>
<feature type="transmembrane region" description="Helical" evidence="6">
    <location>
        <begin position="310"/>
        <end position="331"/>
    </location>
</feature>
<feature type="transmembrane region" description="Helical" evidence="6">
    <location>
        <begin position="36"/>
        <end position="61"/>
    </location>
</feature>
<dbReference type="InterPro" id="IPR011701">
    <property type="entry name" value="MFS"/>
</dbReference>
<comment type="subcellular location">
    <subcellularLocation>
        <location evidence="1">Cell membrane</location>
        <topology evidence="1">Multi-pass membrane protein</topology>
    </subcellularLocation>
</comment>
<dbReference type="PANTHER" id="PTHR23513">
    <property type="entry name" value="INTEGRAL MEMBRANE EFFLUX PROTEIN-RELATED"/>
    <property type="match status" value="1"/>
</dbReference>
<reference evidence="7 8" key="1">
    <citation type="submission" date="2017-05" db="EMBL/GenBank/DDBJ databases">
        <title>High clonality and local adaptation shapes Vibrionaceae linages within an endangered oasis.</title>
        <authorList>
            <person name="Vazquez-Rosas-Landa M."/>
        </authorList>
    </citation>
    <scope>NUCLEOTIDE SEQUENCE [LARGE SCALE GENOMIC DNA]</scope>
    <source>
        <strain evidence="7 8">P46_P4S1P180</strain>
    </source>
</reference>
<name>A0A7X5AUP9_9GAMM</name>
<evidence type="ECO:0000256" key="5">
    <source>
        <dbReference type="ARBA" id="ARBA00023136"/>
    </source>
</evidence>
<dbReference type="Pfam" id="PF07690">
    <property type="entry name" value="MFS_1"/>
    <property type="match status" value="1"/>
</dbReference>
<dbReference type="RefSeq" id="WP_161446865.1">
    <property type="nucleotide sequence ID" value="NZ_WXWW01000298.1"/>
</dbReference>
<feature type="transmembrane region" description="Helical" evidence="6">
    <location>
        <begin position="288"/>
        <end position="304"/>
    </location>
</feature>
<comment type="caution">
    <text evidence="7">The sequence shown here is derived from an EMBL/GenBank/DDBJ whole genome shotgun (WGS) entry which is preliminary data.</text>
</comment>
<evidence type="ECO:0000313" key="8">
    <source>
        <dbReference type="Proteomes" id="UP000465712"/>
    </source>
</evidence>
<feature type="transmembrane region" description="Helical" evidence="6">
    <location>
        <begin position="257"/>
        <end position="276"/>
    </location>
</feature>
<evidence type="ECO:0000313" key="7">
    <source>
        <dbReference type="EMBL" id="NAW67668.1"/>
    </source>
</evidence>
<protein>
    <recommendedName>
        <fullName evidence="9">MFS transporter</fullName>
    </recommendedName>
</protein>
<feature type="transmembrane region" description="Helical" evidence="6">
    <location>
        <begin position="98"/>
        <end position="118"/>
    </location>
</feature>
<sequence>MNYIRSLLVVRFFTMMAEQMMIFLVPFYVYKLTGSISASGLAFAIEFIPRIIGVAISPSVLNRWKEASALKAIEALKWSILVAYTLILMSPVDLNTALVFPLVAGLFGFFAELSFPILEKHLGYISDKHPDIRKDVVFSKQQSIDTVAMALGPVLSALLVGYFSHLEMLELFTLLQLAALAILFSASWLASPAHTEADNHSEDTPHASLLLGLKLMCKERSLVEVFITGFLLNLGLGILLLSSQDYLTIRLSVPGETFGVILSVAGASCAITLYCLNKITQYVDLKTLSKVSALISATILIVIGTTQHYYLYFALFVLYFVTDNIFAVYIRTLRSQLFNGKQLISVLGCMIVLLLMAFPCAGILAYFLKEKTITFALPIIAVLVFITGLTFKGLNKNESSTSYIS</sequence>
<organism evidence="7 8">
    <name type="scientific">Photobacterium halotolerans</name>
    <dbReference type="NCBI Taxonomy" id="265726"/>
    <lineage>
        <taxon>Bacteria</taxon>
        <taxon>Pseudomonadati</taxon>
        <taxon>Pseudomonadota</taxon>
        <taxon>Gammaproteobacteria</taxon>
        <taxon>Vibrionales</taxon>
        <taxon>Vibrionaceae</taxon>
        <taxon>Photobacterium</taxon>
    </lineage>
</organism>
<dbReference type="GO" id="GO:0022857">
    <property type="term" value="F:transmembrane transporter activity"/>
    <property type="evidence" value="ECO:0007669"/>
    <property type="project" value="InterPro"/>
</dbReference>
<evidence type="ECO:0000256" key="2">
    <source>
        <dbReference type="ARBA" id="ARBA00022475"/>
    </source>
</evidence>
<evidence type="ECO:0000256" key="3">
    <source>
        <dbReference type="ARBA" id="ARBA00022692"/>
    </source>
</evidence>
<dbReference type="Gene3D" id="1.20.1250.20">
    <property type="entry name" value="MFS general substrate transporter like domains"/>
    <property type="match status" value="1"/>
</dbReference>
<dbReference type="AlphaFoldDB" id="A0A7X5AUP9"/>
<dbReference type="EMBL" id="WXWW01000298">
    <property type="protein sequence ID" value="NAW67668.1"/>
    <property type="molecule type" value="Genomic_DNA"/>
</dbReference>
<feature type="transmembrane region" description="Helical" evidence="6">
    <location>
        <begin position="12"/>
        <end position="30"/>
    </location>
</feature>
<keyword evidence="4 6" id="KW-1133">Transmembrane helix</keyword>
<accession>A0A7X5AUP9</accession>
<dbReference type="InterPro" id="IPR036259">
    <property type="entry name" value="MFS_trans_sf"/>
</dbReference>
<dbReference type="SUPFAM" id="SSF103473">
    <property type="entry name" value="MFS general substrate transporter"/>
    <property type="match status" value="1"/>
</dbReference>
<feature type="transmembrane region" description="Helical" evidence="6">
    <location>
        <begin position="222"/>
        <end position="242"/>
    </location>
</feature>
<evidence type="ECO:0008006" key="9">
    <source>
        <dbReference type="Google" id="ProtNLM"/>
    </source>
</evidence>
<evidence type="ECO:0000256" key="6">
    <source>
        <dbReference type="SAM" id="Phobius"/>
    </source>
</evidence>
<dbReference type="Proteomes" id="UP000465712">
    <property type="component" value="Unassembled WGS sequence"/>
</dbReference>
<feature type="transmembrane region" description="Helical" evidence="6">
    <location>
        <begin position="373"/>
        <end position="391"/>
    </location>
</feature>
<dbReference type="GO" id="GO:0005886">
    <property type="term" value="C:plasma membrane"/>
    <property type="evidence" value="ECO:0007669"/>
    <property type="project" value="UniProtKB-SubCell"/>
</dbReference>
<evidence type="ECO:0000256" key="1">
    <source>
        <dbReference type="ARBA" id="ARBA00004651"/>
    </source>
</evidence>
<feature type="transmembrane region" description="Helical" evidence="6">
    <location>
        <begin position="73"/>
        <end position="92"/>
    </location>
</feature>
<proteinExistence type="predicted"/>
<keyword evidence="5 6" id="KW-0472">Membrane</keyword>
<dbReference type="PANTHER" id="PTHR23513:SF6">
    <property type="entry name" value="MAJOR FACILITATOR SUPERFAMILY ASSOCIATED DOMAIN-CONTAINING PROTEIN"/>
    <property type="match status" value="1"/>
</dbReference>
<gene>
    <name evidence="7" type="ORF">CAG72_20990</name>
</gene>
<evidence type="ECO:0000256" key="4">
    <source>
        <dbReference type="ARBA" id="ARBA00022989"/>
    </source>
</evidence>